<feature type="signal peptide" evidence="1">
    <location>
        <begin position="1"/>
        <end position="20"/>
    </location>
</feature>
<keyword evidence="1" id="KW-0732">Signal</keyword>
<dbReference type="SUPFAM" id="SSF54001">
    <property type="entry name" value="Cysteine proteinases"/>
    <property type="match status" value="1"/>
</dbReference>
<evidence type="ECO:0000313" key="2">
    <source>
        <dbReference type="EMBL" id="MFC3121217.1"/>
    </source>
</evidence>
<comment type="caution">
    <text evidence="2">The sequence shown here is derived from an EMBL/GenBank/DDBJ whole genome shotgun (WGS) entry which is preliminary data.</text>
</comment>
<name>A0ABV7FLL2_9ALTE</name>
<feature type="chain" id="PRO_5047499463" description="Transglutaminase-like domain-containing protein" evidence="1">
    <location>
        <begin position="21"/>
        <end position="392"/>
    </location>
</feature>
<dbReference type="Proteomes" id="UP001595478">
    <property type="component" value="Unassembled WGS sequence"/>
</dbReference>
<evidence type="ECO:0000313" key="3">
    <source>
        <dbReference type="Proteomes" id="UP001595478"/>
    </source>
</evidence>
<evidence type="ECO:0000256" key="1">
    <source>
        <dbReference type="SAM" id="SignalP"/>
    </source>
</evidence>
<proteinExistence type="predicted"/>
<dbReference type="RefSeq" id="WP_376919352.1">
    <property type="nucleotide sequence ID" value="NZ_JBHRSW010000007.1"/>
</dbReference>
<evidence type="ECO:0008006" key="4">
    <source>
        <dbReference type="Google" id="ProtNLM"/>
    </source>
</evidence>
<dbReference type="EMBL" id="JBHRSW010000007">
    <property type="protein sequence ID" value="MFC3121217.1"/>
    <property type="molecule type" value="Genomic_DNA"/>
</dbReference>
<sequence length="392" mass="44723">MLPMNLAKCFILLFSFIAFSSSCNELKKIEVTATNNFQSSTFAHPKGLETTQNPKLSAYVFERAKFQNLSDPQLFIQVMDWVASQWQHDGFNQAPHGMSSLEILKNVHERGERYRCVEYGKVMADILSAMGHYSRTVGLQSSDVAYGGWGKGHVAAEVWSNSLNKWVFFDPQFSIYAMNEGEYLNIYDIHLLKAKGKLEQIDFITTSKYASANNLDHAVAAKEYKLFLSNYLGFHVSSVFINGEYQNLYLMMESKAPALTFQGMGRTTQSLFTDSFDIAYPKLNQVVVSLSALPNENSNVQQIFKEYGIKTEEQYIDNMWRFAAKGEIAMSFNTNMKNFKSYQVKIGNGIWEQIDGEEFLWNLSLGENVFQVRSMSTSNVYGPTTFIEIMYY</sequence>
<protein>
    <recommendedName>
        <fullName evidence="4">Transglutaminase-like domain-containing protein</fullName>
    </recommendedName>
</protein>
<accession>A0ABV7FLL2</accession>
<organism evidence="2 3">
    <name type="scientific">Agaribacter flavus</name>
    <dbReference type="NCBI Taxonomy" id="1902781"/>
    <lineage>
        <taxon>Bacteria</taxon>
        <taxon>Pseudomonadati</taxon>
        <taxon>Pseudomonadota</taxon>
        <taxon>Gammaproteobacteria</taxon>
        <taxon>Alteromonadales</taxon>
        <taxon>Alteromonadaceae</taxon>
        <taxon>Agaribacter</taxon>
    </lineage>
</organism>
<reference evidence="3" key="1">
    <citation type="journal article" date="2019" name="Int. J. Syst. Evol. Microbiol.">
        <title>The Global Catalogue of Microorganisms (GCM) 10K type strain sequencing project: providing services to taxonomists for standard genome sequencing and annotation.</title>
        <authorList>
            <consortium name="The Broad Institute Genomics Platform"/>
            <consortium name="The Broad Institute Genome Sequencing Center for Infectious Disease"/>
            <person name="Wu L."/>
            <person name="Ma J."/>
        </authorList>
    </citation>
    <scope>NUCLEOTIDE SEQUENCE [LARGE SCALE GENOMIC DNA]</scope>
    <source>
        <strain evidence="3">KCTC 52473</strain>
    </source>
</reference>
<gene>
    <name evidence="2" type="ORF">ACFOHL_06260</name>
</gene>
<dbReference type="InterPro" id="IPR038765">
    <property type="entry name" value="Papain-like_cys_pep_sf"/>
</dbReference>
<keyword evidence="3" id="KW-1185">Reference proteome</keyword>